<dbReference type="EMBL" id="CAJNOQ010014237">
    <property type="protein sequence ID" value="CAF1337645.1"/>
    <property type="molecule type" value="Genomic_DNA"/>
</dbReference>
<reference evidence="3" key="1">
    <citation type="submission" date="2021-02" db="EMBL/GenBank/DDBJ databases">
        <authorList>
            <person name="Nowell W R."/>
        </authorList>
    </citation>
    <scope>NUCLEOTIDE SEQUENCE</scope>
</reference>
<evidence type="ECO:0000313" key="4">
    <source>
        <dbReference type="EMBL" id="CAF3882211.1"/>
    </source>
</evidence>
<dbReference type="AlphaFoldDB" id="A0A815GES3"/>
<keyword evidence="6" id="KW-1185">Reference proteome</keyword>
<accession>A0A815GES3</accession>
<gene>
    <name evidence="3" type="ORF">GPM918_LOCUS30271</name>
    <name evidence="2" type="ORF">OVA965_LOCUS19853</name>
    <name evidence="5" type="ORF">SRO942_LOCUS30880</name>
    <name evidence="4" type="ORF">TMI583_LOCUS20042</name>
</gene>
<dbReference type="GO" id="GO:0005524">
    <property type="term" value="F:ATP binding"/>
    <property type="evidence" value="ECO:0007669"/>
    <property type="project" value="InterPro"/>
</dbReference>
<comment type="caution">
    <text evidence="3">The sequence shown here is derived from an EMBL/GenBank/DDBJ whole genome shotgun (WGS) entry which is preliminary data.</text>
</comment>
<dbReference type="Pfam" id="PF07517">
    <property type="entry name" value="SecA_DEAD"/>
    <property type="match status" value="1"/>
</dbReference>
<dbReference type="EMBL" id="CAJNOK010010352">
    <property type="protein sequence ID" value="CAF1113458.1"/>
    <property type="molecule type" value="Genomic_DNA"/>
</dbReference>
<dbReference type="Proteomes" id="UP000681722">
    <property type="component" value="Unassembled WGS sequence"/>
</dbReference>
<dbReference type="OrthoDB" id="7553586at2759"/>
<dbReference type="Proteomes" id="UP000682733">
    <property type="component" value="Unassembled WGS sequence"/>
</dbReference>
<organism evidence="3 6">
    <name type="scientific">Didymodactylos carnosus</name>
    <dbReference type="NCBI Taxonomy" id="1234261"/>
    <lineage>
        <taxon>Eukaryota</taxon>
        <taxon>Metazoa</taxon>
        <taxon>Spiralia</taxon>
        <taxon>Gnathifera</taxon>
        <taxon>Rotifera</taxon>
        <taxon>Eurotatoria</taxon>
        <taxon>Bdelloidea</taxon>
        <taxon>Philodinida</taxon>
        <taxon>Philodinidae</taxon>
        <taxon>Didymodactylos</taxon>
    </lineage>
</organism>
<dbReference type="InterPro" id="IPR011115">
    <property type="entry name" value="SecA_DEAD"/>
</dbReference>
<sequence>MSSSSSNSVNQYDVVAVVKRAVEIMSKFPSREIQLLSVLIMMNPENGTGCLSQINTDEGKTTIVAMLAAIKALEGHQINIVTYIHQN</sequence>
<evidence type="ECO:0000313" key="6">
    <source>
        <dbReference type="Proteomes" id="UP000663829"/>
    </source>
</evidence>
<evidence type="ECO:0000313" key="2">
    <source>
        <dbReference type="EMBL" id="CAF1113458.1"/>
    </source>
</evidence>
<protein>
    <recommendedName>
        <fullName evidence="1">SecA DEAD-like N-terminal domain-containing protein</fullName>
    </recommendedName>
</protein>
<evidence type="ECO:0000313" key="3">
    <source>
        <dbReference type="EMBL" id="CAF1337645.1"/>
    </source>
</evidence>
<dbReference type="Gene3D" id="3.40.50.300">
    <property type="entry name" value="P-loop containing nucleotide triphosphate hydrolases"/>
    <property type="match status" value="1"/>
</dbReference>
<dbReference type="EMBL" id="CAJOBA010014103">
    <property type="protein sequence ID" value="CAF3882211.1"/>
    <property type="molecule type" value="Genomic_DNA"/>
</dbReference>
<dbReference type="InterPro" id="IPR027417">
    <property type="entry name" value="P-loop_NTPase"/>
</dbReference>
<proteinExistence type="predicted"/>
<evidence type="ECO:0000259" key="1">
    <source>
        <dbReference type="Pfam" id="PF07517"/>
    </source>
</evidence>
<evidence type="ECO:0000313" key="5">
    <source>
        <dbReference type="EMBL" id="CAF4196226.1"/>
    </source>
</evidence>
<dbReference type="SUPFAM" id="SSF52540">
    <property type="entry name" value="P-loop containing nucleoside triphosphate hydrolases"/>
    <property type="match status" value="1"/>
</dbReference>
<feature type="domain" description="SecA DEAD-like N-terminal" evidence="1">
    <location>
        <begin position="12"/>
        <end position="82"/>
    </location>
</feature>
<dbReference type="Proteomes" id="UP000677228">
    <property type="component" value="Unassembled WGS sequence"/>
</dbReference>
<dbReference type="GO" id="GO:0017038">
    <property type="term" value="P:protein import"/>
    <property type="evidence" value="ECO:0007669"/>
    <property type="project" value="InterPro"/>
</dbReference>
<dbReference type="GO" id="GO:0016020">
    <property type="term" value="C:membrane"/>
    <property type="evidence" value="ECO:0007669"/>
    <property type="project" value="InterPro"/>
</dbReference>
<dbReference type="EMBL" id="CAJOBC010056893">
    <property type="protein sequence ID" value="CAF4196226.1"/>
    <property type="molecule type" value="Genomic_DNA"/>
</dbReference>
<dbReference type="Proteomes" id="UP000663829">
    <property type="component" value="Unassembled WGS sequence"/>
</dbReference>
<name>A0A815GES3_9BILA</name>